<name>A0AB34J5J6_PRYPA</name>
<dbReference type="Proteomes" id="UP001515480">
    <property type="component" value="Unassembled WGS sequence"/>
</dbReference>
<dbReference type="AlphaFoldDB" id="A0AB34J5J6"/>
<proteinExistence type="predicted"/>
<feature type="compositionally biased region" description="Polar residues" evidence="1">
    <location>
        <begin position="754"/>
        <end position="763"/>
    </location>
</feature>
<gene>
    <name evidence="2" type="ORF">AB1Y20_005100</name>
</gene>
<dbReference type="PANTHER" id="PTHR48125">
    <property type="entry name" value="LP07818P1"/>
    <property type="match status" value="1"/>
</dbReference>
<feature type="compositionally biased region" description="Low complexity" evidence="1">
    <location>
        <begin position="69"/>
        <end position="91"/>
    </location>
</feature>
<dbReference type="SUPFAM" id="SSF140860">
    <property type="entry name" value="Pseudo ankyrin repeat-like"/>
    <property type="match status" value="1"/>
</dbReference>
<feature type="compositionally biased region" description="Pro residues" evidence="1">
    <location>
        <begin position="394"/>
        <end position="403"/>
    </location>
</feature>
<feature type="region of interest" description="Disordered" evidence="1">
    <location>
        <begin position="754"/>
        <end position="830"/>
    </location>
</feature>
<comment type="caution">
    <text evidence="2">The sequence shown here is derived from an EMBL/GenBank/DDBJ whole genome shotgun (WGS) entry which is preliminary data.</text>
</comment>
<evidence type="ECO:0000256" key="1">
    <source>
        <dbReference type="SAM" id="MobiDB-lite"/>
    </source>
</evidence>
<protein>
    <submittedName>
        <fullName evidence="2">Uncharacterized protein</fullName>
    </submittedName>
</protein>
<feature type="region of interest" description="Disordered" evidence="1">
    <location>
        <begin position="48"/>
        <end position="91"/>
    </location>
</feature>
<accession>A0AB34J5J6</accession>
<feature type="compositionally biased region" description="Basic and acidic residues" evidence="1">
    <location>
        <begin position="817"/>
        <end position="830"/>
    </location>
</feature>
<evidence type="ECO:0000313" key="3">
    <source>
        <dbReference type="Proteomes" id="UP001515480"/>
    </source>
</evidence>
<dbReference type="EMBL" id="JBGBPQ010000013">
    <property type="protein sequence ID" value="KAL1511814.1"/>
    <property type="molecule type" value="Genomic_DNA"/>
</dbReference>
<keyword evidence="3" id="KW-1185">Reference proteome</keyword>
<organism evidence="2 3">
    <name type="scientific">Prymnesium parvum</name>
    <name type="common">Toxic golden alga</name>
    <dbReference type="NCBI Taxonomy" id="97485"/>
    <lineage>
        <taxon>Eukaryota</taxon>
        <taxon>Haptista</taxon>
        <taxon>Haptophyta</taxon>
        <taxon>Prymnesiophyceae</taxon>
        <taxon>Prymnesiales</taxon>
        <taxon>Prymnesiaceae</taxon>
        <taxon>Prymnesium</taxon>
    </lineage>
</organism>
<feature type="region of interest" description="Disordered" evidence="1">
    <location>
        <begin position="376"/>
        <end position="425"/>
    </location>
</feature>
<evidence type="ECO:0000313" key="2">
    <source>
        <dbReference type="EMBL" id="KAL1511814.1"/>
    </source>
</evidence>
<feature type="compositionally biased region" description="Pro residues" evidence="1">
    <location>
        <begin position="57"/>
        <end position="68"/>
    </location>
</feature>
<sequence>MLPLGEWEELAGPNWPQLRQTIRESALPVSIDPSPPAAPDDPFLRRRLELQRAQQLPAPPRPTQPRPLLPAGARRLPPSPRTPRGAAAAPLAPPRGGALYLMHAQPLCGSAAAAGGFASPRFAQPQLAQPVQGAPAVGLARRPAALPDVPATGHHPSRRRESGAAAWAALPLRWPQHIKTQPELSAATEPGRPPFAVALRRWEAYNERVDVECTLFWNGVDFAELGSDRLLKSAGGGGEADERVAGQAVNVEGDFDAAITRHAMKARLEAGISIDAFDDASLEHRTPSEWIGMATPRPPVEYIGRASAADPFLVANYKQRRLAELAAEEERQRWKASSEQLYLKVVEVRALKVTRMRRDHAAKCIQRHARRWHVSKEVMRRVRPAARPRTAPERSPPPMPPRAPQSAELGVAGREPRASPCLPSAREGRVAASAASHSAGSGACAPLSEDAAAPSAAREASTAALVGTPAEGPVLPFGQVVPLESVQDVDESVVLAVQGGGALPARALLWDADGYGHWELVNAIAAHPSTNSFLVRTISHTADRNAISEISMPTPPRDVALDASGLQRLHEEEPRAYWQEPMSEHRMASVIGTWVHRCRIQFRAEPSGNYIARLESAVDRQQRAEALLRVWLAVECMPPEEIPVLPDKCEQRLELLSSNIHLELSPGASVVRRLRGRRSVQSRREKGEQRSTLLSGGVVQVKTTSSNTDPQMALRRSLGAELEALVRREYLADARRHYVDVMNWLHYAAMTQQSSVTHGSGQTRRTEAWPPPEAKPEVSILDETSPWRKGGLHAVEFTASTNPRPKLPSSIPPGDGNDDRGAPNPNHEEQAYTGWAKRGIAPDVLSAREEFEHRIMYGTRAALELQRLTPRPAAKPGPPVTIGERLFAFASAAAEVCRHTSIHLNGAKRVHGRVSRWLCTLAAEGNDLHALRWLRMEQHCHWDEVTSAKAAEAGSIDCLKYLHAHNCPWDELTCAAAASKGHLNCLLYAREHGCPWDERTCNWAMENDHLRVFLYAWGEGCPSSEAARAKSHRLQQVDVLSEWVKRIKLRRGDRRSGRLNVLHQDSTFTLPRVNA</sequence>
<dbReference type="PANTHER" id="PTHR48125:SF12">
    <property type="entry name" value="AT HOOK TRANSCRIPTION FACTOR FAMILY-RELATED"/>
    <property type="match status" value="1"/>
</dbReference>
<reference evidence="2 3" key="1">
    <citation type="journal article" date="2024" name="Science">
        <title>Giant polyketide synthase enzymes in the biosynthesis of giant marine polyether toxins.</title>
        <authorList>
            <person name="Fallon T.R."/>
            <person name="Shende V.V."/>
            <person name="Wierzbicki I.H."/>
            <person name="Pendleton A.L."/>
            <person name="Watervoot N.F."/>
            <person name="Auber R.P."/>
            <person name="Gonzalez D.J."/>
            <person name="Wisecaver J.H."/>
            <person name="Moore B.S."/>
        </authorList>
    </citation>
    <scope>NUCLEOTIDE SEQUENCE [LARGE SCALE GENOMIC DNA]</scope>
    <source>
        <strain evidence="2 3">12B1</strain>
    </source>
</reference>